<organism evidence="2 3">
    <name type="scientific">Clostridium acetobutylicum (strain ATCC 824 / DSM 792 / JCM 1419 / IAM 19013 / LMG 5710 / NBRC 13948 / NRRL B-527 / VKM B-1787 / 2291 / W)</name>
    <dbReference type="NCBI Taxonomy" id="272562"/>
    <lineage>
        <taxon>Bacteria</taxon>
        <taxon>Bacillati</taxon>
        <taxon>Bacillota</taxon>
        <taxon>Clostridia</taxon>
        <taxon>Eubacteriales</taxon>
        <taxon>Clostridiaceae</taxon>
        <taxon>Clostridium</taxon>
    </lineage>
</organism>
<evidence type="ECO:0000313" key="3">
    <source>
        <dbReference type="Proteomes" id="UP000000814"/>
    </source>
</evidence>
<reference evidence="2 3" key="1">
    <citation type="journal article" date="2001" name="J. Bacteriol.">
        <title>Genome sequence and comparative analysis of the solvent-producing bacterium Clostridium acetobutylicum.</title>
        <authorList>
            <person name="Nolling J."/>
            <person name="Breton G."/>
            <person name="Omelchenko M.V."/>
            <person name="Makarova K.S."/>
            <person name="Zeng Q."/>
            <person name="Gibson R."/>
            <person name="Lee H.M."/>
            <person name="Dubois J."/>
            <person name="Qiu D."/>
            <person name="Hitti J."/>
            <person name="Wolf Y.I."/>
            <person name="Tatusov R.L."/>
            <person name="Sabathe F."/>
            <person name="Doucette-Stamm L."/>
            <person name="Soucaille P."/>
            <person name="Daly M.J."/>
            <person name="Bennett G.N."/>
            <person name="Koonin E.V."/>
            <person name="Smith D.R."/>
        </authorList>
    </citation>
    <scope>NUCLEOTIDE SEQUENCE [LARGE SCALE GENOMIC DNA]</scope>
    <source>
        <strain evidence="3">ATCC 824 / DSM 792 / JCM 1419 / LMG 5710 / VKM B-1787</strain>
    </source>
</reference>
<accession>Q97IY6</accession>
<keyword evidence="3" id="KW-1185">Reference proteome</keyword>
<keyword evidence="1" id="KW-0472">Membrane</keyword>
<protein>
    <submittedName>
        <fullName evidence="2">Predicted membrane protein</fullName>
    </submittedName>
</protein>
<feature type="transmembrane region" description="Helical" evidence="1">
    <location>
        <begin position="64"/>
        <end position="85"/>
    </location>
</feature>
<feature type="transmembrane region" description="Helical" evidence="1">
    <location>
        <begin position="12"/>
        <end position="30"/>
    </location>
</feature>
<dbReference type="HOGENOM" id="CLU_2381039_0_0_9"/>
<proteinExistence type="predicted"/>
<dbReference type="KEGG" id="cac:CA_C1500"/>
<evidence type="ECO:0000256" key="1">
    <source>
        <dbReference type="SAM" id="Phobius"/>
    </source>
</evidence>
<dbReference type="Proteomes" id="UP000000814">
    <property type="component" value="Chromosome"/>
</dbReference>
<evidence type="ECO:0000313" key="2">
    <source>
        <dbReference type="EMBL" id="AAK79468.1"/>
    </source>
</evidence>
<sequence length="94" mass="10676">MVSFLTPNYKLLSVILIISSIFIPPTRFISFTKSFLSSPLKISIPKLSIISSDPPPFKGKLYHMFSYSSKVSLLAVHFLTFTAAYPKQVKYFHN</sequence>
<name>Q97IY6_CLOAB</name>
<keyword evidence="1" id="KW-0812">Transmembrane</keyword>
<dbReference type="STRING" id="272562.CA_C1500"/>
<dbReference type="PIR" id="A97085">
    <property type="entry name" value="A97085"/>
</dbReference>
<keyword evidence="1" id="KW-1133">Transmembrane helix</keyword>
<dbReference type="EMBL" id="AE001437">
    <property type="protein sequence ID" value="AAK79468.1"/>
    <property type="molecule type" value="Genomic_DNA"/>
</dbReference>
<gene>
    <name evidence="2" type="ordered locus">CA_C1500</name>
</gene>
<dbReference type="AlphaFoldDB" id="Q97IY6"/>